<proteinExistence type="inferred from homology"/>
<dbReference type="InterPro" id="IPR007115">
    <property type="entry name" value="6-PTP_synth/QueD"/>
</dbReference>
<evidence type="ECO:0000256" key="6">
    <source>
        <dbReference type="ARBA" id="ARBA00022723"/>
    </source>
</evidence>
<protein>
    <recommendedName>
        <fullName evidence="5">6-pyruvoyl tetrahydrobiopterin synthase</fullName>
        <ecNumber evidence="4">4.2.3.12</ecNumber>
    </recommendedName>
</protein>
<evidence type="ECO:0000256" key="7">
    <source>
        <dbReference type="ARBA" id="ARBA00022833"/>
    </source>
</evidence>
<evidence type="ECO:0000313" key="10">
    <source>
        <dbReference type="EMBL" id="CAD7410777.1"/>
    </source>
</evidence>
<reference evidence="10" key="1">
    <citation type="submission" date="2020-11" db="EMBL/GenBank/DDBJ databases">
        <authorList>
            <person name="Tran Van P."/>
        </authorList>
    </citation>
    <scope>NUCLEOTIDE SEQUENCE</scope>
</reference>
<dbReference type="GO" id="GO:0006729">
    <property type="term" value="P:tetrahydrobiopterin biosynthetic process"/>
    <property type="evidence" value="ECO:0007669"/>
    <property type="project" value="UniProtKB-UniPathway"/>
</dbReference>
<dbReference type="InterPro" id="IPR038418">
    <property type="entry name" value="6-PTP_synth/QueD_sf"/>
</dbReference>
<dbReference type="UniPathway" id="UPA00849">
    <property type="reaction ID" value="UER00819"/>
</dbReference>
<comment type="similarity">
    <text evidence="3">Belongs to the PTPS family.</text>
</comment>
<dbReference type="GO" id="GO:0005739">
    <property type="term" value="C:mitochondrion"/>
    <property type="evidence" value="ECO:0007669"/>
    <property type="project" value="TreeGrafter"/>
</dbReference>
<keyword evidence="8" id="KW-0783">Tetrahydrobiopterin biosynthesis</keyword>
<dbReference type="EMBL" id="OD004972">
    <property type="protein sequence ID" value="CAD7410777.1"/>
    <property type="molecule type" value="Genomic_DNA"/>
</dbReference>
<evidence type="ECO:0000256" key="2">
    <source>
        <dbReference type="ARBA" id="ARBA00005126"/>
    </source>
</evidence>
<dbReference type="PROSITE" id="PS00988">
    <property type="entry name" value="PTPS_2"/>
    <property type="match status" value="1"/>
</dbReference>
<dbReference type="FunFam" id="3.30.479.10:FF:000003">
    <property type="entry name" value="6-pyruvoyl tetrahydrobiopterin synthase"/>
    <property type="match status" value="1"/>
</dbReference>
<dbReference type="InterPro" id="IPR022469">
    <property type="entry name" value="PTPS_His_AS"/>
</dbReference>
<gene>
    <name evidence="10" type="ORF">TPSB3V08_LOCUS7538</name>
</gene>
<comment type="pathway">
    <text evidence="2">Cofactor biosynthesis; tetrahydrobiopterin biosynthesis; tetrahydrobiopterin from 7,8-dihydroneopterin triphosphate: step 1/3.</text>
</comment>
<evidence type="ECO:0000256" key="8">
    <source>
        <dbReference type="ARBA" id="ARBA00023007"/>
    </source>
</evidence>
<dbReference type="GO" id="GO:0046872">
    <property type="term" value="F:metal ion binding"/>
    <property type="evidence" value="ECO:0007669"/>
    <property type="project" value="UniProtKB-KW"/>
</dbReference>
<evidence type="ECO:0000256" key="5">
    <source>
        <dbReference type="ARBA" id="ARBA00015587"/>
    </source>
</evidence>
<evidence type="ECO:0000256" key="4">
    <source>
        <dbReference type="ARBA" id="ARBA00013100"/>
    </source>
</evidence>
<evidence type="ECO:0000256" key="9">
    <source>
        <dbReference type="ARBA" id="ARBA00023239"/>
    </source>
</evidence>
<dbReference type="PROSITE" id="PS00987">
    <property type="entry name" value="PTPS_1"/>
    <property type="match status" value="1"/>
</dbReference>
<dbReference type="Pfam" id="PF01242">
    <property type="entry name" value="PTPS"/>
    <property type="match status" value="1"/>
</dbReference>
<comment type="cofactor">
    <cofactor evidence="1">
        <name>Zn(2+)</name>
        <dbReference type="ChEBI" id="CHEBI:29105"/>
    </cofactor>
</comment>
<dbReference type="SUPFAM" id="SSF55620">
    <property type="entry name" value="Tetrahydrobiopterin biosynthesis enzymes-like"/>
    <property type="match status" value="1"/>
</dbReference>
<dbReference type="GO" id="GO:0003874">
    <property type="term" value="F:6-pyruvoyltetrahydropterin synthase activity"/>
    <property type="evidence" value="ECO:0007669"/>
    <property type="project" value="UniProtKB-EC"/>
</dbReference>
<name>A0A7R9D9V3_TIMPO</name>
<dbReference type="EC" id="4.2.3.12" evidence="4"/>
<organism evidence="10">
    <name type="scientific">Timema poppense</name>
    <name type="common">Walking stick</name>
    <dbReference type="NCBI Taxonomy" id="170557"/>
    <lineage>
        <taxon>Eukaryota</taxon>
        <taxon>Metazoa</taxon>
        <taxon>Ecdysozoa</taxon>
        <taxon>Arthropoda</taxon>
        <taxon>Hexapoda</taxon>
        <taxon>Insecta</taxon>
        <taxon>Pterygota</taxon>
        <taxon>Neoptera</taxon>
        <taxon>Polyneoptera</taxon>
        <taxon>Phasmatodea</taxon>
        <taxon>Timematodea</taxon>
        <taxon>Timematoidea</taxon>
        <taxon>Timematidae</taxon>
        <taxon>Timema</taxon>
    </lineage>
</organism>
<keyword evidence="7" id="KW-0862">Zinc</keyword>
<evidence type="ECO:0000256" key="1">
    <source>
        <dbReference type="ARBA" id="ARBA00001947"/>
    </source>
</evidence>
<keyword evidence="6" id="KW-0479">Metal-binding</keyword>
<evidence type="ECO:0000256" key="3">
    <source>
        <dbReference type="ARBA" id="ARBA00009164"/>
    </source>
</evidence>
<keyword evidence="9" id="KW-0456">Lyase</keyword>
<accession>A0A7R9D9V3</accession>
<dbReference type="PANTHER" id="PTHR12589">
    <property type="entry name" value="PYRUVOYL TETRAHYDROBIOPTERIN SYNTHASE"/>
    <property type="match status" value="1"/>
</dbReference>
<sequence length="191" mass="21648">MRSPKQELGRLNLEEVNPHLFGGRVENHLGKTTPVHPVQTSISPSSAVELNTTSAPNTYFYSPHLNDEDNKLTYGKCNNPNGHGHNYVGEFKNHMLLVEVTLRGPVTTDTGMVMNIHDLKQYMNAAIMDTMDHKNLDKDVPYFENVVSTTENVCVFIWNNLKTLLPNPDSLFEVKIHETEKNIVKYRGDVK</sequence>
<dbReference type="PANTHER" id="PTHR12589:SF7">
    <property type="entry name" value="6-PYRUVOYL TETRAHYDROBIOPTERIN SYNTHASE"/>
    <property type="match status" value="1"/>
</dbReference>
<dbReference type="AlphaFoldDB" id="A0A7R9D9V3"/>
<dbReference type="InterPro" id="IPR022470">
    <property type="entry name" value="PTPS_Cys_AS"/>
</dbReference>
<dbReference type="Gene3D" id="3.30.479.10">
    <property type="entry name" value="6-pyruvoyl tetrahydropterin synthase/QueD"/>
    <property type="match status" value="1"/>
</dbReference>